<evidence type="ECO:0000256" key="1">
    <source>
        <dbReference type="SAM" id="MobiDB-lite"/>
    </source>
</evidence>
<reference evidence="2" key="1">
    <citation type="submission" date="2022-11" db="EMBL/GenBank/DDBJ databases">
        <authorList>
            <person name="Petersen C."/>
        </authorList>
    </citation>
    <scope>NUCLEOTIDE SEQUENCE</scope>
    <source>
        <strain evidence="2">IBT 29864</strain>
    </source>
</reference>
<accession>A0A9W9RVE6</accession>
<dbReference type="EMBL" id="JAPZBS010000008">
    <property type="protein sequence ID" value="KAJ5364558.1"/>
    <property type="molecule type" value="Genomic_DNA"/>
</dbReference>
<comment type="caution">
    <text evidence="2">The sequence shown here is derived from an EMBL/GenBank/DDBJ whole genome shotgun (WGS) entry which is preliminary data.</text>
</comment>
<evidence type="ECO:0000313" key="2">
    <source>
        <dbReference type="EMBL" id="KAJ5364558.1"/>
    </source>
</evidence>
<dbReference type="GeneID" id="81442363"/>
<sequence length="180" mass="19490">MTSFTEKAHKACEWPEVVVRDSIVSPELGIQADPIVIRVDLAPLGSASNPIVIHVDEEIMATPEFWETLIDDNFTVPAGEDEVISSSSARAPSRSPVFEDLEDLHSFGQSSTNRFHLDDKALKMTVSSFDVLQNCTGREAPTRESVANGPAESEQSTGRGKVSQAEEPSDVSSVFEPSSV</sequence>
<name>A0A9W9RVE6_9EURO</name>
<dbReference type="RefSeq" id="XP_056552184.1">
    <property type="nucleotide sequence ID" value="XM_056703184.1"/>
</dbReference>
<dbReference type="Proteomes" id="UP001147782">
    <property type="component" value="Unassembled WGS sequence"/>
</dbReference>
<proteinExistence type="predicted"/>
<dbReference type="OrthoDB" id="4360356at2759"/>
<gene>
    <name evidence="2" type="ORF">N7496_010271</name>
</gene>
<dbReference type="AlphaFoldDB" id="A0A9W9RVE6"/>
<feature type="compositionally biased region" description="Polar residues" evidence="1">
    <location>
        <begin position="170"/>
        <end position="180"/>
    </location>
</feature>
<keyword evidence="3" id="KW-1185">Reference proteome</keyword>
<evidence type="ECO:0000313" key="3">
    <source>
        <dbReference type="Proteomes" id="UP001147782"/>
    </source>
</evidence>
<feature type="region of interest" description="Disordered" evidence="1">
    <location>
        <begin position="136"/>
        <end position="180"/>
    </location>
</feature>
<reference evidence="2" key="2">
    <citation type="journal article" date="2023" name="IMA Fungus">
        <title>Comparative genomic study of the Penicillium genus elucidates a diverse pangenome and 15 lateral gene transfer events.</title>
        <authorList>
            <person name="Petersen C."/>
            <person name="Sorensen T."/>
            <person name="Nielsen M.R."/>
            <person name="Sondergaard T.E."/>
            <person name="Sorensen J.L."/>
            <person name="Fitzpatrick D.A."/>
            <person name="Frisvad J.C."/>
            <person name="Nielsen K.L."/>
        </authorList>
    </citation>
    <scope>NUCLEOTIDE SEQUENCE</scope>
    <source>
        <strain evidence="2">IBT 29864</strain>
    </source>
</reference>
<protein>
    <submittedName>
        <fullName evidence="2">Uncharacterized protein</fullName>
    </submittedName>
</protein>
<organism evidence="2 3">
    <name type="scientific">Penicillium cataractarum</name>
    <dbReference type="NCBI Taxonomy" id="2100454"/>
    <lineage>
        <taxon>Eukaryota</taxon>
        <taxon>Fungi</taxon>
        <taxon>Dikarya</taxon>
        <taxon>Ascomycota</taxon>
        <taxon>Pezizomycotina</taxon>
        <taxon>Eurotiomycetes</taxon>
        <taxon>Eurotiomycetidae</taxon>
        <taxon>Eurotiales</taxon>
        <taxon>Aspergillaceae</taxon>
        <taxon>Penicillium</taxon>
    </lineage>
</organism>